<dbReference type="EMBL" id="BQNB010021082">
    <property type="protein sequence ID" value="GJU02655.1"/>
    <property type="molecule type" value="Genomic_DNA"/>
</dbReference>
<dbReference type="InterPro" id="IPR039537">
    <property type="entry name" value="Retrotran_Ty1/copia-like"/>
</dbReference>
<feature type="compositionally biased region" description="Polar residues" evidence="2">
    <location>
        <begin position="378"/>
        <end position="390"/>
    </location>
</feature>
<evidence type="ECO:0000256" key="1">
    <source>
        <dbReference type="ARBA" id="ARBA00022670"/>
    </source>
</evidence>
<sequence length="907" mass="101429">MLVEAARTMFLIFSCAPLFLWAEAIATACYTQNRSIIHCRFDKTPYEFLNCRKSDISFLHVFGALCYPKNDREDIGKLDTKAMAFEQSSSKPELQSKTFGQISLRLDLTYAPSIITSKKPTERELDLLFEALENPFRTRSYLCSASQLHVTGRNFLLALRHAGVLSLPGGGSWRCRLGWLGLSRLGCGRFGEGGAGVVALLDSSLDLDLHRGIVFNGTGRSTAPMHVALSVYALYSLSPWGCLCYLSKLSMIKVILESSGGFDQSEDGVGGVGALVNADNILGAILLNFDRRTGDTITGSLVLKCIVASGSEQTTESNVGMCDLLGNVYGVGEVSFFPSVSLKRRCIHQSESTFHCDEQLRMFKILFAKCAQQEVPPSSMNNVDASSMSNRRSHVGDVSDSQANSLPMEQTCSVTKQKVVVGDGKSILTVVPTALFTTDVKKPPLMPGGYIKISKKKLLQNLEITSGTRINAWVETMRASSSTFNRQDKITWMVSTDVDPHFMMEDESLLWTSNDVVILLQHGSEKIPLNLARGVQFSTIMQFNTSLSSLAQSLIISLWFDLVDCHDYPSRGYHELYTVQRFVQRCVHVSYTLTKWYQEPGYDEQWQKTKGHFQNQCLKLVASRDKLVDCDDTLVCCVENMIKDRIMDSSASFHATYCKEELERFKLRFGKVRLADDKTLDIAGVGDVVLKTSFGTSWTLKDVRWFGEVKEAFLHNVREDKETAEVEASSYRRLWPYIYCINIRIYLATMILLSKTAAGVAIGNSSNEMRYNFRDTKSHQVIQSKDITFVDSVYEARYETISSSLTKPIQKSEVVLVDIPENLVKNDSIVSEHGLKDKMKRTLKTEHPPRREAPRLYSYEGPAESPGLYKESVHGKKAIIEEMVSLEKNQTCSLVRLPAGKMASQSL</sequence>
<proteinExistence type="predicted"/>
<name>A0ABQ5IQX0_9ASTR</name>
<organism evidence="5 6">
    <name type="scientific">Tanacetum coccineum</name>
    <dbReference type="NCBI Taxonomy" id="301880"/>
    <lineage>
        <taxon>Eukaryota</taxon>
        <taxon>Viridiplantae</taxon>
        <taxon>Streptophyta</taxon>
        <taxon>Embryophyta</taxon>
        <taxon>Tracheophyta</taxon>
        <taxon>Spermatophyta</taxon>
        <taxon>Magnoliopsida</taxon>
        <taxon>eudicotyledons</taxon>
        <taxon>Gunneridae</taxon>
        <taxon>Pentapetalae</taxon>
        <taxon>asterids</taxon>
        <taxon>campanulids</taxon>
        <taxon>Asterales</taxon>
        <taxon>Asteraceae</taxon>
        <taxon>Asteroideae</taxon>
        <taxon>Anthemideae</taxon>
        <taxon>Anthemidinae</taxon>
        <taxon>Tanacetum</taxon>
    </lineage>
</organism>
<evidence type="ECO:0000256" key="3">
    <source>
        <dbReference type="SAM" id="SignalP"/>
    </source>
</evidence>
<feature type="region of interest" description="Disordered" evidence="2">
    <location>
        <begin position="378"/>
        <end position="407"/>
    </location>
</feature>
<keyword evidence="3" id="KW-0732">Signal</keyword>
<dbReference type="InterPro" id="IPR054722">
    <property type="entry name" value="PolX-like_BBD"/>
</dbReference>
<feature type="chain" id="PRO_5046653057" evidence="3">
    <location>
        <begin position="27"/>
        <end position="907"/>
    </location>
</feature>
<gene>
    <name evidence="5" type="ORF">Tco_1112993</name>
</gene>
<feature type="domain" description="Retrovirus-related Pol polyprotein from transposon TNT 1-94-like beta-barrel" evidence="4">
    <location>
        <begin position="646"/>
        <end position="711"/>
    </location>
</feature>
<comment type="caution">
    <text evidence="5">The sequence shown here is derived from an EMBL/GenBank/DDBJ whole genome shotgun (WGS) entry which is preliminary data.</text>
</comment>
<protein>
    <submittedName>
        <fullName evidence="5">Retrovirus-related pol polyprotein from transposon TNT 1-94</fullName>
    </submittedName>
</protein>
<evidence type="ECO:0000313" key="6">
    <source>
        <dbReference type="Proteomes" id="UP001151760"/>
    </source>
</evidence>
<evidence type="ECO:0000313" key="5">
    <source>
        <dbReference type="EMBL" id="GJU02655.1"/>
    </source>
</evidence>
<dbReference type="Proteomes" id="UP001151760">
    <property type="component" value="Unassembled WGS sequence"/>
</dbReference>
<accession>A0ABQ5IQX0</accession>
<keyword evidence="1" id="KW-0378">Hydrolase</keyword>
<reference evidence="5" key="1">
    <citation type="journal article" date="2022" name="Int. J. Mol. Sci.">
        <title>Draft Genome of Tanacetum Coccineum: Genomic Comparison of Closely Related Tanacetum-Family Plants.</title>
        <authorList>
            <person name="Yamashiro T."/>
            <person name="Shiraishi A."/>
            <person name="Nakayama K."/>
            <person name="Satake H."/>
        </authorList>
    </citation>
    <scope>NUCLEOTIDE SEQUENCE</scope>
</reference>
<keyword evidence="1" id="KW-0645">Protease</keyword>
<reference evidence="5" key="2">
    <citation type="submission" date="2022-01" db="EMBL/GenBank/DDBJ databases">
        <authorList>
            <person name="Yamashiro T."/>
            <person name="Shiraishi A."/>
            <person name="Satake H."/>
            <person name="Nakayama K."/>
        </authorList>
    </citation>
    <scope>NUCLEOTIDE SEQUENCE</scope>
</reference>
<dbReference type="Pfam" id="PF22936">
    <property type="entry name" value="Pol_BBD"/>
    <property type="match status" value="1"/>
</dbReference>
<evidence type="ECO:0000259" key="4">
    <source>
        <dbReference type="Pfam" id="PF22936"/>
    </source>
</evidence>
<dbReference type="PANTHER" id="PTHR42648">
    <property type="entry name" value="TRANSPOSASE, PUTATIVE-RELATED"/>
    <property type="match status" value="1"/>
</dbReference>
<feature type="signal peptide" evidence="3">
    <location>
        <begin position="1"/>
        <end position="26"/>
    </location>
</feature>
<evidence type="ECO:0000256" key="2">
    <source>
        <dbReference type="SAM" id="MobiDB-lite"/>
    </source>
</evidence>
<keyword evidence="6" id="KW-1185">Reference proteome</keyword>
<dbReference type="PANTHER" id="PTHR42648:SF18">
    <property type="entry name" value="RETROTRANSPOSON, UNCLASSIFIED-LIKE PROTEIN"/>
    <property type="match status" value="1"/>
</dbReference>